<comment type="caution">
    <text evidence="3">The sequence shown here is derived from an EMBL/GenBank/DDBJ whole genome shotgun (WGS) entry which is preliminary data.</text>
</comment>
<proteinExistence type="predicted"/>
<dbReference type="InterPro" id="IPR011705">
    <property type="entry name" value="BACK"/>
</dbReference>
<evidence type="ECO:0000313" key="4">
    <source>
        <dbReference type="Proteomes" id="UP000266861"/>
    </source>
</evidence>
<evidence type="ECO:0000313" key="3">
    <source>
        <dbReference type="EMBL" id="RHZ60865.1"/>
    </source>
</evidence>
<dbReference type="EMBL" id="PQFF01000320">
    <property type="protein sequence ID" value="RHZ60865.1"/>
    <property type="molecule type" value="Genomic_DNA"/>
</dbReference>
<dbReference type="OrthoDB" id="2315116at2759"/>
<dbReference type="Gene3D" id="3.30.710.10">
    <property type="entry name" value="Potassium Channel Kv1.1, Chain A"/>
    <property type="match status" value="1"/>
</dbReference>
<reference evidence="3 4" key="1">
    <citation type="submission" date="2018-08" db="EMBL/GenBank/DDBJ databases">
        <title>Genome and evolution of the arbuscular mycorrhizal fungus Diversispora epigaea (formerly Glomus versiforme) and its bacterial endosymbionts.</title>
        <authorList>
            <person name="Sun X."/>
            <person name="Fei Z."/>
            <person name="Harrison M."/>
        </authorList>
    </citation>
    <scope>NUCLEOTIDE SEQUENCE [LARGE SCALE GENOMIC DNA]</scope>
    <source>
        <strain evidence="3 4">IT104</strain>
    </source>
</reference>
<evidence type="ECO:0000259" key="2">
    <source>
        <dbReference type="Pfam" id="PF07707"/>
    </source>
</evidence>
<feature type="domain" description="BTB" evidence="1">
    <location>
        <begin position="29"/>
        <end position="101"/>
    </location>
</feature>
<evidence type="ECO:0000259" key="1">
    <source>
        <dbReference type="Pfam" id="PF00651"/>
    </source>
</evidence>
<dbReference type="InterPro" id="IPR052407">
    <property type="entry name" value="BTB_POZ_domain_cont_9"/>
</dbReference>
<dbReference type="Pfam" id="PF00651">
    <property type="entry name" value="BTB"/>
    <property type="match status" value="1"/>
</dbReference>
<dbReference type="SUPFAM" id="SSF54695">
    <property type="entry name" value="POZ domain"/>
    <property type="match status" value="1"/>
</dbReference>
<sequence length="236" mass="27847">MTKFYDRLSTDLTRLLEDPIDYNVTIEKFNETPFNDDHIKELTMENTNISIKMFNIIIKYIYGGTISLEKLENSVIFDLLIASDELKLDELVEYLQTYLIVNNASWLRLNFAKIYRTSYKFKNSKIIQEFCNDIIVKHPNTIFESEYFHSISEDALISILKRDDLQLEEGKILEYVIQWGKAKNPTLPSDIKEWTNNNFLTLKETLKGCLPHIRYFSISGDDVIEKIYPYQQLLEQ</sequence>
<dbReference type="GO" id="GO:0005737">
    <property type="term" value="C:cytoplasm"/>
    <property type="evidence" value="ECO:0007669"/>
    <property type="project" value="TreeGrafter"/>
</dbReference>
<evidence type="ECO:0008006" key="5">
    <source>
        <dbReference type="Google" id="ProtNLM"/>
    </source>
</evidence>
<dbReference type="AlphaFoldDB" id="A0A397HCM8"/>
<dbReference type="Proteomes" id="UP000266861">
    <property type="component" value="Unassembled WGS sequence"/>
</dbReference>
<protein>
    <recommendedName>
        <fullName evidence="5">BACK domain-containing protein</fullName>
    </recommendedName>
</protein>
<organism evidence="3 4">
    <name type="scientific">Diversispora epigaea</name>
    <dbReference type="NCBI Taxonomy" id="1348612"/>
    <lineage>
        <taxon>Eukaryota</taxon>
        <taxon>Fungi</taxon>
        <taxon>Fungi incertae sedis</taxon>
        <taxon>Mucoromycota</taxon>
        <taxon>Glomeromycotina</taxon>
        <taxon>Glomeromycetes</taxon>
        <taxon>Diversisporales</taxon>
        <taxon>Diversisporaceae</taxon>
        <taxon>Diversispora</taxon>
    </lineage>
</organism>
<dbReference type="InterPro" id="IPR000210">
    <property type="entry name" value="BTB/POZ_dom"/>
</dbReference>
<gene>
    <name evidence="3" type="ORF">Glove_350g171</name>
</gene>
<dbReference type="Gene3D" id="1.25.40.420">
    <property type="match status" value="1"/>
</dbReference>
<feature type="domain" description="BACK" evidence="2">
    <location>
        <begin position="114"/>
        <end position="185"/>
    </location>
</feature>
<dbReference type="PANTHER" id="PTHR46306:SF1">
    <property type="entry name" value="BTB_POZ DOMAIN-CONTAINING PROTEIN 9"/>
    <property type="match status" value="1"/>
</dbReference>
<keyword evidence="4" id="KW-1185">Reference proteome</keyword>
<dbReference type="PANTHER" id="PTHR46306">
    <property type="entry name" value="BTB/POZ DOMAIN-CONTAINING PROTEIN 9"/>
    <property type="match status" value="1"/>
</dbReference>
<accession>A0A397HCM8</accession>
<dbReference type="Pfam" id="PF07707">
    <property type="entry name" value="BACK"/>
    <property type="match status" value="1"/>
</dbReference>
<name>A0A397HCM8_9GLOM</name>
<dbReference type="InterPro" id="IPR011333">
    <property type="entry name" value="SKP1/BTB/POZ_sf"/>
</dbReference>